<proteinExistence type="predicted"/>
<organism evidence="1 2">
    <name type="scientific">Caldimonas mangrovi</name>
    <dbReference type="NCBI Taxonomy" id="2944811"/>
    <lineage>
        <taxon>Bacteria</taxon>
        <taxon>Pseudomonadati</taxon>
        <taxon>Pseudomonadota</taxon>
        <taxon>Betaproteobacteria</taxon>
        <taxon>Burkholderiales</taxon>
        <taxon>Sphaerotilaceae</taxon>
        <taxon>Caldimonas</taxon>
    </lineage>
</organism>
<comment type="caution">
    <text evidence="1">The sequence shown here is derived from an EMBL/GenBank/DDBJ whole genome shotgun (WGS) entry which is preliminary data.</text>
</comment>
<dbReference type="PANTHER" id="PTHR42194">
    <property type="entry name" value="UPF0276 PROTEIN HI_1600"/>
    <property type="match status" value="1"/>
</dbReference>
<dbReference type="PANTHER" id="PTHR42194:SF1">
    <property type="entry name" value="UPF0276 PROTEIN HI_1600"/>
    <property type="match status" value="1"/>
</dbReference>
<name>A0ABT0YMH8_9BURK</name>
<gene>
    <name evidence="1" type="ORF">M8A51_08820</name>
</gene>
<dbReference type="EMBL" id="JAMKFE010000004">
    <property type="protein sequence ID" value="MCM5679634.1"/>
    <property type="molecule type" value="Genomic_DNA"/>
</dbReference>
<dbReference type="Proteomes" id="UP001165541">
    <property type="component" value="Unassembled WGS sequence"/>
</dbReference>
<reference evidence="1" key="1">
    <citation type="submission" date="2022-05" db="EMBL/GenBank/DDBJ databases">
        <title>Schlegelella sp. nov., isolated from mangrove soil.</title>
        <authorList>
            <person name="Liu Y."/>
            <person name="Ge X."/>
            <person name="Liu W."/>
        </authorList>
    </citation>
    <scope>NUCLEOTIDE SEQUENCE</scope>
    <source>
        <strain evidence="1">S2-27</strain>
    </source>
</reference>
<dbReference type="InterPro" id="IPR007801">
    <property type="entry name" value="MbnB/TglH/ChrH"/>
</dbReference>
<sequence>MNVRSTGTPPQAGIGLRQPHYREVLQRTPSLGFVEVHSENFFADGGAALAVLHDARARYDVSLHGVGLSLGSAAGLDPWHLERLARLVERIEPVRVSDHASFARAPRRAHEAPVHANDLLPVAFTPASLALMAANVQQVQERLRRPLAVENLSAYLAWADDSLTEPQFFAELCRRTGCAMLLDVNNLMVNALNAGEADPVASCCRFVDALPPGIVGEIHLAGYCELDDIVIDDHGSRVRPGVWAVYRHALQRFGAVPTLVEWDTGLPALDVLLGEAALADACLDRCAAKEPA</sequence>
<protein>
    <submittedName>
        <fullName evidence="1">DUF692 domain-containing protein</fullName>
    </submittedName>
</protein>
<evidence type="ECO:0000313" key="2">
    <source>
        <dbReference type="Proteomes" id="UP001165541"/>
    </source>
</evidence>
<dbReference type="RefSeq" id="WP_251777833.1">
    <property type="nucleotide sequence ID" value="NZ_JAMKFE010000004.1"/>
</dbReference>
<evidence type="ECO:0000313" key="1">
    <source>
        <dbReference type="EMBL" id="MCM5679634.1"/>
    </source>
</evidence>
<dbReference type="NCBIfam" id="NF003818">
    <property type="entry name" value="PRK05409.1"/>
    <property type="match status" value="1"/>
</dbReference>
<dbReference type="Gene3D" id="3.20.20.150">
    <property type="entry name" value="Divalent-metal-dependent TIM barrel enzymes"/>
    <property type="match status" value="1"/>
</dbReference>
<accession>A0ABT0YMH8</accession>
<dbReference type="Pfam" id="PF05114">
    <property type="entry name" value="MbnB_TglH_ChrH"/>
    <property type="match status" value="1"/>
</dbReference>
<keyword evidence="2" id="KW-1185">Reference proteome</keyword>